<gene>
    <name evidence="1" type="ORF">GCM10011514_30380</name>
</gene>
<reference evidence="1" key="1">
    <citation type="journal article" date="2014" name="Int. J. Syst. Evol. Microbiol.">
        <title>Complete genome sequence of Corynebacterium casei LMG S-19264T (=DSM 44701T), isolated from a smear-ripened cheese.</title>
        <authorList>
            <consortium name="US DOE Joint Genome Institute (JGI-PGF)"/>
            <person name="Walter F."/>
            <person name="Albersmeier A."/>
            <person name="Kalinowski J."/>
            <person name="Ruckert C."/>
        </authorList>
    </citation>
    <scope>NUCLEOTIDE SEQUENCE</scope>
    <source>
        <strain evidence="1">CGMCC 1.15958</strain>
    </source>
</reference>
<keyword evidence="2" id="KW-1185">Reference proteome</keyword>
<proteinExistence type="predicted"/>
<sequence length="159" mass="18501">MAIIISLLALLATFYQLYLQRLHNEKSLKPLGQIDVGDRKTHIYVHIQNNGLGPLIIKNVVFIKDGITYKTISECLKLAPKSYWHISLKGIDKKVILPNAYFVIFDKNTENNSPEEIEDIKKQLTPITLKVSCRDIYDNKFSFERNLEWFSRHIHSEDN</sequence>
<organism evidence="1 2">
    <name type="scientific">Emticicia aquatilis</name>
    <dbReference type="NCBI Taxonomy" id="1537369"/>
    <lineage>
        <taxon>Bacteria</taxon>
        <taxon>Pseudomonadati</taxon>
        <taxon>Bacteroidota</taxon>
        <taxon>Cytophagia</taxon>
        <taxon>Cytophagales</taxon>
        <taxon>Leadbetterellaceae</taxon>
        <taxon>Emticicia</taxon>
    </lineage>
</organism>
<accession>A0A916YWB9</accession>
<protein>
    <submittedName>
        <fullName evidence="1">Uncharacterized protein</fullName>
    </submittedName>
</protein>
<reference evidence="1" key="2">
    <citation type="submission" date="2020-09" db="EMBL/GenBank/DDBJ databases">
        <authorList>
            <person name="Sun Q."/>
            <person name="Zhou Y."/>
        </authorList>
    </citation>
    <scope>NUCLEOTIDE SEQUENCE</scope>
    <source>
        <strain evidence="1">CGMCC 1.15958</strain>
    </source>
</reference>
<dbReference type="RefSeq" id="WP_188766972.1">
    <property type="nucleotide sequence ID" value="NZ_BMKK01000006.1"/>
</dbReference>
<comment type="caution">
    <text evidence="1">The sequence shown here is derived from an EMBL/GenBank/DDBJ whole genome shotgun (WGS) entry which is preliminary data.</text>
</comment>
<dbReference type="EMBL" id="BMKK01000006">
    <property type="protein sequence ID" value="GGD64342.1"/>
    <property type="molecule type" value="Genomic_DNA"/>
</dbReference>
<name>A0A916YWB9_9BACT</name>
<evidence type="ECO:0000313" key="1">
    <source>
        <dbReference type="EMBL" id="GGD64342.1"/>
    </source>
</evidence>
<dbReference type="AlphaFoldDB" id="A0A916YWB9"/>
<evidence type="ECO:0000313" key="2">
    <source>
        <dbReference type="Proteomes" id="UP000609064"/>
    </source>
</evidence>
<dbReference type="Proteomes" id="UP000609064">
    <property type="component" value="Unassembled WGS sequence"/>
</dbReference>